<name>Q4C5P9_CROWT</name>
<dbReference type="KEGG" id="cwa:CwatDRAFT_4642"/>
<keyword evidence="3" id="KW-1185">Reference proteome</keyword>
<dbReference type="InterPro" id="IPR051532">
    <property type="entry name" value="Ester_Hydrolysis_Enzymes"/>
</dbReference>
<dbReference type="SUPFAM" id="SSF52266">
    <property type="entry name" value="SGNH hydrolase"/>
    <property type="match status" value="1"/>
</dbReference>
<evidence type="ECO:0000313" key="2">
    <source>
        <dbReference type="EMBL" id="EAM51504.1"/>
    </source>
</evidence>
<feature type="domain" description="SGNH hydrolase-type esterase" evidence="1">
    <location>
        <begin position="24"/>
        <end position="212"/>
    </location>
</feature>
<comment type="caution">
    <text evidence="2">The sequence shown here is derived from an EMBL/GenBank/DDBJ whole genome shotgun (WGS) entry which is preliminary data.</text>
</comment>
<dbReference type="InterPro" id="IPR013830">
    <property type="entry name" value="SGNH_hydro"/>
</dbReference>
<organism evidence="2 3">
    <name type="scientific">Crocosphaera watsonii WH 8501</name>
    <dbReference type="NCBI Taxonomy" id="165597"/>
    <lineage>
        <taxon>Bacteria</taxon>
        <taxon>Bacillati</taxon>
        <taxon>Cyanobacteriota</taxon>
        <taxon>Cyanophyceae</taxon>
        <taxon>Oscillatoriophycideae</taxon>
        <taxon>Chroococcales</taxon>
        <taxon>Aphanothecaceae</taxon>
        <taxon>Crocosphaera</taxon>
    </lineage>
</organism>
<dbReference type="RefSeq" id="WP_007305013.1">
    <property type="nucleotide sequence ID" value="NZ_AADV02000005.1"/>
</dbReference>
<dbReference type="PANTHER" id="PTHR30383">
    <property type="entry name" value="THIOESTERASE 1/PROTEASE 1/LYSOPHOSPHOLIPASE L1"/>
    <property type="match status" value="1"/>
</dbReference>
<dbReference type="OrthoDB" id="252349at2"/>
<evidence type="ECO:0000313" key="3">
    <source>
        <dbReference type="Proteomes" id="UP000003922"/>
    </source>
</evidence>
<dbReference type="AlphaFoldDB" id="Q4C5P9"/>
<protein>
    <submittedName>
        <fullName evidence="2">Lipolytic enzyme, G-D-S-L</fullName>
    </submittedName>
</protein>
<dbReference type="GO" id="GO:0004622">
    <property type="term" value="F:phosphatidylcholine lysophospholipase activity"/>
    <property type="evidence" value="ECO:0007669"/>
    <property type="project" value="TreeGrafter"/>
</dbReference>
<reference evidence="2" key="3">
    <citation type="submission" date="2016-12" db="EMBL/GenBank/DDBJ databases">
        <title>Annotation of the draft genome assembly of Crocosphaera watsonii WH 8501.</title>
        <authorList>
            <consortium name="US DOE Joint Genome Institute (JGI-ORNL)"/>
            <person name="Larimer F."/>
            <person name="Land M."/>
        </authorList>
    </citation>
    <scope>NUCLEOTIDE SEQUENCE</scope>
    <source>
        <strain evidence="2">WH 8501</strain>
    </source>
</reference>
<accession>Q4C5P9</accession>
<dbReference type="Gene3D" id="3.40.50.1110">
    <property type="entry name" value="SGNH hydrolase"/>
    <property type="match status" value="1"/>
</dbReference>
<dbReference type="Proteomes" id="UP000003922">
    <property type="component" value="Unassembled WGS sequence"/>
</dbReference>
<evidence type="ECO:0000259" key="1">
    <source>
        <dbReference type="Pfam" id="PF13472"/>
    </source>
</evidence>
<reference evidence="2" key="2">
    <citation type="submission" date="2005-06" db="EMBL/GenBank/DDBJ databases">
        <title>Sequencing of the draft genome and assembly of Crocosphaera watsonii WH 8501.</title>
        <authorList>
            <consortium name="US DOE Joint Genome Institute (JGI-PGF)"/>
            <person name="Copeland A."/>
            <person name="Lucas S."/>
            <person name="Lapidus A."/>
            <person name="Barry K."/>
            <person name="Detter C."/>
            <person name="Glavina T."/>
            <person name="Hammon N."/>
            <person name="Israni S."/>
            <person name="Pitluck S."/>
            <person name="Richardson P."/>
        </authorList>
    </citation>
    <scope>NUCLEOTIDE SEQUENCE [LARGE SCALE GENOMIC DNA]</scope>
    <source>
        <strain evidence="2">WH 8501</strain>
    </source>
</reference>
<reference evidence="2" key="1">
    <citation type="submission" date="2004-02" db="EMBL/GenBank/DDBJ databases">
        <authorList>
            <consortium name="DOE Joint Genome Institute"/>
        </authorList>
    </citation>
    <scope>NUCLEOTIDE SEQUENCE [LARGE SCALE GENOMIC DNA]</scope>
    <source>
        <strain evidence="2">WH 8501</strain>
    </source>
</reference>
<dbReference type="PANTHER" id="PTHR30383:SF5">
    <property type="entry name" value="SGNH HYDROLASE-TYPE ESTERASE DOMAIN-CONTAINING PROTEIN"/>
    <property type="match status" value="1"/>
</dbReference>
<proteinExistence type="predicted"/>
<dbReference type="InterPro" id="IPR036514">
    <property type="entry name" value="SGNH_hydro_sf"/>
</dbReference>
<gene>
    <name evidence="2" type="ORF">CwatDRAFT_4642</name>
</gene>
<dbReference type="EMBL" id="AADV02000005">
    <property type="protein sequence ID" value="EAM51504.1"/>
    <property type="molecule type" value="Genomic_DNA"/>
</dbReference>
<dbReference type="Pfam" id="PF13472">
    <property type="entry name" value="Lipase_GDSL_2"/>
    <property type="match status" value="1"/>
</dbReference>
<sequence>MSTVVNPTQIWNSSFNTQSLRIVALGDSLVYGYGDLVGGGWVERLRRQWMGQENGHVLYNLGVRGDRTHQVAQRLEGEYRYRGELRNRVPDLIMLSVGVNDSARLRRANGRLFTDFETYQQEIENLLDEAQQLCSVYFVGMVPVDEAKMPFMDCFYFNHFDQYRYKEVTKKACHSRNIPYLDIFDLWLGRGENYVKSRLINDGLHPNVKGYESLYEDIINWQALQQLNMSNVSAIV</sequence>